<evidence type="ECO:0000313" key="1">
    <source>
        <dbReference type="EMBL" id="TBL69777.1"/>
    </source>
</evidence>
<reference evidence="1 2" key="1">
    <citation type="submission" date="2019-02" db="EMBL/GenBank/DDBJ databases">
        <title>Paenibacillus sp. nov., isolated from surface-sterilized tissue of Thalictrum simplex L.</title>
        <authorList>
            <person name="Tuo L."/>
        </authorList>
    </citation>
    <scope>NUCLEOTIDE SEQUENCE [LARGE SCALE GENOMIC DNA]</scope>
    <source>
        <strain evidence="1 2">N2SHLJ1</strain>
    </source>
</reference>
<evidence type="ECO:0008006" key="3">
    <source>
        <dbReference type="Google" id="ProtNLM"/>
    </source>
</evidence>
<dbReference type="AlphaFoldDB" id="A0A4Q9DE43"/>
<dbReference type="SUPFAM" id="SSF69318">
    <property type="entry name" value="Integrin alpha N-terminal domain"/>
    <property type="match status" value="1"/>
</dbReference>
<dbReference type="RefSeq" id="WP_131018239.1">
    <property type="nucleotide sequence ID" value="NZ_SIRE01000036.1"/>
</dbReference>
<dbReference type="OrthoDB" id="2626544at2"/>
<dbReference type="Proteomes" id="UP000293142">
    <property type="component" value="Unassembled WGS sequence"/>
</dbReference>
<dbReference type="InterPro" id="IPR028994">
    <property type="entry name" value="Integrin_alpha_N"/>
</dbReference>
<comment type="caution">
    <text evidence="1">The sequence shown here is derived from an EMBL/GenBank/DDBJ whole genome shotgun (WGS) entry which is preliminary data.</text>
</comment>
<organism evidence="1 2">
    <name type="scientific">Paenibacillus thalictri</name>
    <dbReference type="NCBI Taxonomy" id="2527873"/>
    <lineage>
        <taxon>Bacteria</taxon>
        <taxon>Bacillati</taxon>
        <taxon>Bacillota</taxon>
        <taxon>Bacilli</taxon>
        <taxon>Bacillales</taxon>
        <taxon>Paenibacillaceae</taxon>
        <taxon>Paenibacillus</taxon>
    </lineage>
</organism>
<evidence type="ECO:0000313" key="2">
    <source>
        <dbReference type="Proteomes" id="UP000293142"/>
    </source>
</evidence>
<dbReference type="PROSITE" id="PS51257">
    <property type="entry name" value="PROKAR_LIPOPROTEIN"/>
    <property type="match status" value="1"/>
</dbReference>
<protein>
    <recommendedName>
        <fullName evidence="3">VCBS repeat-containing protein</fullName>
    </recommendedName>
</protein>
<accession>A0A4Q9DE43</accession>
<dbReference type="EMBL" id="SIRE01000036">
    <property type="protein sequence ID" value="TBL69777.1"/>
    <property type="molecule type" value="Genomic_DNA"/>
</dbReference>
<gene>
    <name evidence="1" type="ORF">EYB31_34955</name>
</gene>
<proteinExistence type="predicted"/>
<sequence length="472" mass="52952">MKQVFIGLVILAVAAGCSQETDQKGSLSNQASIQQGKQLSEQEKIIAVQKAKEDFISEFKVPEANVGEPLLYDLNNDGQDEIIIYTVKKTLMDKADVYVSVYNPQTGVRTVSKKFDDNGSAVSVFKINNPSYKKALAVVMYGNGGYLAEVFTVKKNEIVSIDHVASQFHDTNVIADVDQDGYEEFKGFENESDNGSNRVPLSAGFVNEIVFKWDEKSKKYNASTFGEDGMQDTQRGQTSELAPEKALQILQTAYKLQLSWTGPKSEQEARKFMRPFFSNNFTYEFLNDNMGKSSGSKGIIPKYSQSDDTRWLLPSYTKADLQLSDDKTTATITQSIERNVEGRIYTVQATVVLVKTKYGWKIDKLTYSDANKVDTLTRLKGKWNTPPSKSELLQDVSIEFKLSDKKNGVMVSANLFGTESMDFKVLSFDDTSIFFEYKDGNKSVPAIIRFLDDNRIRFTSDMGTDMMLGRSK</sequence>
<name>A0A4Q9DE43_9BACL</name>
<keyword evidence="2" id="KW-1185">Reference proteome</keyword>